<comment type="caution">
    <text evidence="3">The sequence shown here is derived from an EMBL/GenBank/DDBJ whole genome shotgun (WGS) entry which is preliminary data.</text>
</comment>
<dbReference type="AlphaFoldDB" id="A0A080M6K1"/>
<dbReference type="NCBIfam" id="TIGR03370">
    <property type="entry name" value="VPLPA-CTERM"/>
    <property type="match status" value="1"/>
</dbReference>
<feature type="signal peptide" evidence="1">
    <location>
        <begin position="1"/>
        <end position="28"/>
    </location>
</feature>
<evidence type="ECO:0000256" key="1">
    <source>
        <dbReference type="SAM" id="SignalP"/>
    </source>
</evidence>
<evidence type="ECO:0000259" key="2">
    <source>
        <dbReference type="Pfam" id="PF07589"/>
    </source>
</evidence>
<organism evidence="3 4">
    <name type="scientific">Candidatus Accumulibacter phosphatis</name>
    <dbReference type="NCBI Taxonomy" id="327160"/>
    <lineage>
        <taxon>Bacteria</taxon>
        <taxon>Pseudomonadati</taxon>
        <taxon>Pseudomonadota</taxon>
        <taxon>Betaproteobacteria</taxon>
        <taxon>Candidatus Accumulibacter</taxon>
    </lineage>
</organism>
<proteinExistence type="predicted"/>
<feature type="domain" description="Ice-binding protein C-terminal" evidence="2">
    <location>
        <begin position="264"/>
        <end position="287"/>
    </location>
</feature>
<protein>
    <submittedName>
        <fullName evidence="3">VPLPA-CTERM protein sorting domain protein</fullName>
    </submittedName>
</protein>
<keyword evidence="1" id="KW-0732">Signal</keyword>
<gene>
    <name evidence="3" type="ORF">AW09_002062</name>
</gene>
<evidence type="ECO:0000313" key="3">
    <source>
        <dbReference type="EMBL" id="KFB72739.1"/>
    </source>
</evidence>
<dbReference type="EMBL" id="JDVG02000343">
    <property type="protein sequence ID" value="KFB72739.1"/>
    <property type="molecule type" value="Genomic_DNA"/>
</dbReference>
<feature type="chain" id="PRO_5001751050" evidence="1">
    <location>
        <begin position="29"/>
        <end position="291"/>
    </location>
</feature>
<dbReference type="InterPro" id="IPR013424">
    <property type="entry name" value="Ice-binding_C"/>
</dbReference>
<reference evidence="3 4" key="1">
    <citation type="submission" date="2014-02" db="EMBL/GenBank/DDBJ databases">
        <title>Expanding our view of genomic diversity in Candidatus Accumulibacter clades.</title>
        <authorList>
            <person name="Skennerton C.T."/>
            <person name="Barr J.J."/>
            <person name="Slater F.R."/>
            <person name="Bond P.L."/>
            <person name="Tyson G.W."/>
        </authorList>
    </citation>
    <scope>NUCLEOTIDE SEQUENCE [LARGE SCALE GENOMIC DNA]</scope>
    <source>
        <strain evidence="4">BA-91</strain>
    </source>
</reference>
<name>A0A080M6K1_9PROT</name>
<accession>A0A080M6K1</accession>
<dbReference type="InterPro" id="IPR022472">
    <property type="entry name" value="VPLPA-CTERM"/>
</dbReference>
<sequence length="291" mass="29344">MKLKALGSSLSAVGLGLSLALASASATASVTFYSPLTVFHDDNLDYVYDNNTNGLLDTGDRLVSVSNFGQTQGVFGGQGPTGFGGGQVTVVADVTIATTIAGGRFVFAPTGATGLLGSFAPGTAAAVYHNAAPTAAEALDVINSNCGTQASCITKAQSGALYMTAGFFGDPDDLWISDPAAGGTVLSIVQSGGASNTFGTFNFSLEIGINNTGRLFNEIVCAPFCGLGGDGKVDLIGNGQLLGGQGLASTEWTARSKTDVQLSPIPEPASLSLLGVALAGMGAMRRRKLDK</sequence>
<dbReference type="NCBIfam" id="TIGR02595">
    <property type="entry name" value="PEP_CTERM"/>
    <property type="match status" value="1"/>
</dbReference>
<dbReference type="Proteomes" id="UP000020077">
    <property type="component" value="Unassembled WGS sequence"/>
</dbReference>
<dbReference type="Pfam" id="PF07589">
    <property type="entry name" value="PEP-CTERM"/>
    <property type="match status" value="1"/>
</dbReference>
<evidence type="ECO:0000313" key="4">
    <source>
        <dbReference type="Proteomes" id="UP000020077"/>
    </source>
</evidence>